<dbReference type="InterPro" id="IPR022284">
    <property type="entry name" value="GPAT/DHAPAT"/>
</dbReference>
<dbReference type="CDD" id="cd07993">
    <property type="entry name" value="LPLAT_DHAPAT-like"/>
    <property type="match status" value="1"/>
</dbReference>
<sequence>MNGVDSDSAPSAEVGPVVFLADVRTRVERELVERWLDEGNWEKLNGTVSERPSRLLLETAKIAGALAGRTDDPLVVPVRVAWFPPEREDGRYARWSDLLTFTNPRNPNVVAQRKIVQRSPERVQVLTGEPARLSELRRRHRREAGEAGPQSLARYIHRSAVVALERSERLLIGDRYKVPRLVAEQILDSAAFQRRLKGVADNTGISFKEAFDHARDCLRELVAVQSRLATDLFSQTMRPLHASAWTVHADSSQLETLRKINRELPLIFLPSHRSYADALVLNDFLARHDFPRNHILGGANLSFWPVGPLAKRAGTVFIRRSFGDDEIYKACVEEYFAYLLSKRFNLEWYFEGGRSRTGKLRPPRYGLLNYVASALRVGRVKDVVIIPVSIAYERLHELDAIADEQRGGKKKPEGLTWLAKYAKAQRLLAGSVYIRFGAPLSMRERLLSAGDSLEAVQPRGEEGPGERSGAKRKALQKLAFEVAVGINRVTPITANSLVTLSLLGVRDRALTVGEVSAAIEPVLSYISRRNIPTGNVGVLRSQSGLRAVLAELTAAGVVTTYSEGLEPVFSIEPGQHLVAAFYRNSGIHWFVNRALLELAILDAAEAGFVDPIRDGWSYANNLRTLLKFEFFFPERDNFVQEMTEEMLIIDPRWKERKPPIEEILERLEQSGFIMAHRVLRSFFDAQLVVAERLAARNAYDRIDRDALLNECVKVGQQMVLQARLHGPESISTELFSSALKLADNLGLLESDSAEVGSDRRRFAAGLGAIVERIRVAEALDPSNRKVLPGEYP</sequence>
<gene>
    <name evidence="7" type="primary">plsB</name>
    <name evidence="7" type="ordered locus">AS9A_4065</name>
</gene>
<name>F6EJ83_HOYSD</name>
<dbReference type="eggNOG" id="COG2937">
    <property type="taxonomic scope" value="Bacteria"/>
</dbReference>
<comment type="subcellular location">
    <subcellularLocation>
        <location evidence="1">Endomembrane system</location>
        <topology evidence="1">Peripheral membrane protein</topology>
    </subcellularLocation>
</comment>
<dbReference type="GO" id="GO:0005886">
    <property type="term" value="C:plasma membrane"/>
    <property type="evidence" value="ECO:0007669"/>
    <property type="project" value="TreeGrafter"/>
</dbReference>
<dbReference type="KEGG" id="asd:AS9A_4065"/>
<evidence type="ECO:0000256" key="5">
    <source>
        <dbReference type="ARBA" id="ARBA00023315"/>
    </source>
</evidence>
<dbReference type="GO" id="GO:0008374">
    <property type="term" value="F:O-acyltransferase activity"/>
    <property type="evidence" value="ECO:0007669"/>
    <property type="project" value="InterPro"/>
</dbReference>
<feature type="domain" description="Phospholipid/glycerol acyltransferase" evidence="6">
    <location>
        <begin position="266"/>
        <end position="393"/>
    </location>
</feature>
<dbReference type="AlphaFoldDB" id="F6EJ83"/>
<dbReference type="HOGENOM" id="CLU_015407_1_0_11"/>
<keyword evidence="4" id="KW-0472">Membrane</keyword>
<reference evidence="7 8" key="1">
    <citation type="journal article" date="2011" name="J. Bacteriol.">
        <title>Complete genome sequence of Amycolicicoccus subflavus DQS3-9A1T, an actinomycete isolated from crude oil-polluted soil.</title>
        <authorList>
            <person name="Cai M."/>
            <person name="Chen W.M."/>
            <person name="Nie Y."/>
            <person name="Chi C.Q."/>
            <person name="Wang Y.N."/>
            <person name="Tang Y.Q."/>
            <person name="Li G.Y."/>
            <person name="Wu X.L."/>
        </authorList>
    </citation>
    <scope>NUCLEOTIDE SEQUENCE [LARGE SCALE GENOMIC DNA]</scope>
    <source>
        <strain evidence="8">DSM 45089 / DQS3-9A1</strain>
    </source>
</reference>
<dbReference type="OrthoDB" id="335193at2"/>
<keyword evidence="5 7" id="KW-0012">Acyltransferase</keyword>
<organism evidence="7 8">
    <name type="scientific">Hoyosella subflava (strain DSM 45089 / JCM 17490 / NBRC 109087 / DQS3-9A1)</name>
    <name type="common">Amycolicicoccus subflavus</name>
    <dbReference type="NCBI Taxonomy" id="443218"/>
    <lineage>
        <taxon>Bacteria</taxon>
        <taxon>Bacillati</taxon>
        <taxon>Actinomycetota</taxon>
        <taxon>Actinomycetes</taxon>
        <taxon>Mycobacteriales</taxon>
        <taxon>Hoyosellaceae</taxon>
        <taxon>Hoyosella</taxon>
    </lineage>
</organism>
<dbReference type="NCBIfam" id="NF002886">
    <property type="entry name" value="PRK03355.1"/>
    <property type="match status" value="1"/>
</dbReference>
<evidence type="ECO:0000313" key="7">
    <source>
        <dbReference type="EMBL" id="AEF42499.1"/>
    </source>
</evidence>
<evidence type="ECO:0000313" key="8">
    <source>
        <dbReference type="Proteomes" id="UP000009235"/>
    </source>
</evidence>
<evidence type="ECO:0000256" key="4">
    <source>
        <dbReference type="ARBA" id="ARBA00023136"/>
    </source>
</evidence>
<dbReference type="InterPro" id="IPR002123">
    <property type="entry name" value="Plipid/glycerol_acylTrfase"/>
</dbReference>
<dbReference type="InterPro" id="IPR045520">
    <property type="entry name" value="GPAT/DHAPAT_C"/>
</dbReference>
<dbReference type="SMART" id="SM00563">
    <property type="entry name" value="PlsC"/>
    <property type="match status" value="1"/>
</dbReference>
<dbReference type="Proteomes" id="UP000009235">
    <property type="component" value="Chromosome"/>
</dbReference>
<accession>F6EJ83</accession>
<dbReference type="Pfam" id="PF19277">
    <property type="entry name" value="GPAT_C"/>
    <property type="match status" value="1"/>
</dbReference>
<dbReference type="InterPro" id="IPR041728">
    <property type="entry name" value="GPAT/DHAPAT_LPLAT"/>
</dbReference>
<evidence type="ECO:0000259" key="6">
    <source>
        <dbReference type="SMART" id="SM00563"/>
    </source>
</evidence>
<dbReference type="PANTHER" id="PTHR12563">
    <property type="entry name" value="GLYCEROL-3-PHOSPHATE ACYLTRANSFERASE"/>
    <property type="match status" value="1"/>
</dbReference>
<comment type="similarity">
    <text evidence="2">Belongs to the GPAT/DAPAT family.</text>
</comment>
<dbReference type="PANTHER" id="PTHR12563:SF17">
    <property type="entry name" value="DIHYDROXYACETONE PHOSPHATE ACYLTRANSFERASE"/>
    <property type="match status" value="1"/>
</dbReference>
<protein>
    <submittedName>
        <fullName evidence="7">Putative glycerol-3-phosphate acyltransferase</fullName>
    </submittedName>
</protein>
<evidence type="ECO:0000256" key="3">
    <source>
        <dbReference type="ARBA" id="ARBA00022679"/>
    </source>
</evidence>
<evidence type="ECO:0000256" key="2">
    <source>
        <dbReference type="ARBA" id="ARBA00007937"/>
    </source>
</evidence>
<keyword evidence="8" id="KW-1185">Reference proteome</keyword>
<dbReference type="RefSeq" id="WP_013808848.1">
    <property type="nucleotide sequence ID" value="NC_015564.1"/>
</dbReference>
<evidence type="ECO:0000256" key="1">
    <source>
        <dbReference type="ARBA" id="ARBA00004184"/>
    </source>
</evidence>
<dbReference type="GO" id="GO:0012505">
    <property type="term" value="C:endomembrane system"/>
    <property type="evidence" value="ECO:0007669"/>
    <property type="project" value="UniProtKB-SubCell"/>
</dbReference>
<dbReference type="Pfam" id="PF01553">
    <property type="entry name" value="Acyltransferase"/>
    <property type="match status" value="1"/>
</dbReference>
<dbReference type="EMBL" id="CP002786">
    <property type="protein sequence ID" value="AEF42499.1"/>
    <property type="molecule type" value="Genomic_DNA"/>
</dbReference>
<proteinExistence type="inferred from homology"/>
<dbReference type="SUPFAM" id="SSF69593">
    <property type="entry name" value="Glycerol-3-phosphate (1)-acyltransferase"/>
    <property type="match status" value="1"/>
</dbReference>
<dbReference type="GO" id="GO:0006629">
    <property type="term" value="P:lipid metabolic process"/>
    <property type="evidence" value="ECO:0007669"/>
    <property type="project" value="InterPro"/>
</dbReference>
<dbReference type="STRING" id="443218.AS9A_4065"/>
<keyword evidence="3 7" id="KW-0808">Transferase</keyword>